<dbReference type="EMBL" id="FMYH01000006">
    <property type="protein sequence ID" value="SDD27790.1"/>
    <property type="molecule type" value="Genomic_DNA"/>
</dbReference>
<evidence type="ECO:0000256" key="1">
    <source>
        <dbReference type="ARBA" id="ARBA00004651"/>
    </source>
</evidence>
<dbReference type="Proteomes" id="UP000199039">
    <property type="component" value="Unassembled WGS sequence"/>
</dbReference>
<comment type="function">
    <text evidence="11">Mediates influx of magnesium ions. Alternates between open and closed states. Activated by low cytoplasmic Mg(2+) levels. Inactive when cytoplasmic Mg(2+) levels are high.</text>
</comment>
<dbReference type="AlphaFoldDB" id="A0A1G6TFE4"/>
<dbReference type="OrthoDB" id="9803416at2"/>
<comment type="catalytic activity">
    <reaction evidence="10">
        <text>Mg(2+)(in) = Mg(2+)(out)</text>
        <dbReference type="Rhea" id="RHEA:29827"/>
        <dbReference type="ChEBI" id="CHEBI:18420"/>
    </reaction>
</comment>
<accession>A0A1G6TFE4</accession>
<dbReference type="GO" id="GO:0050897">
    <property type="term" value="F:cobalt ion binding"/>
    <property type="evidence" value="ECO:0007669"/>
    <property type="project" value="TreeGrafter"/>
</dbReference>
<dbReference type="SUPFAM" id="SSF143865">
    <property type="entry name" value="CorA soluble domain-like"/>
    <property type="match status" value="1"/>
</dbReference>
<dbReference type="GO" id="GO:0000287">
    <property type="term" value="F:magnesium ion binding"/>
    <property type="evidence" value="ECO:0007669"/>
    <property type="project" value="TreeGrafter"/>
</dbReference>
<protein>
    <submittedName>
        <fullName evidence="14">Magnesium transporter</fullName>
    </submittedName>
</protein>
<evidence type="ECO:0000256" key="12">
    <source>
        <dbReference type="SAM" id="MobiDB-lite"/>
    </source>
</evidence>
<keyword evidence="3" id="KW-0813">Transport</keyword>
<gene>
    <name evidence="14" type="ORF">SAMN05216410_3099</name>
</gene>
<evidence type="ECO:0000256" key="11">
    <source>
        <dbReference type="ARBA" id="ARBA00045497"/>
    </source>
</evidence>
<dbReference type="GO" id="GO:0015087">
    <property type="term" value="F:cobalt ion transmembrane transporter activity"/>
    <property type="evidence" value="ECO:0007669"/>
    <property type="project" value="TreeGrafter"/>
</dbReference>
<keyword evidence="8" id="KW-0406">Ion transport</keyword>
<dbReference type="InterPro" id="IPR002523">
    <property type="entry name" value="MgTranspt_CorA/ZnTranspt_ZntB"/>
</dbReference>
<feature type="region of interest" description="Disordered" evidence="12">
    <location>
        <begin position="1"/>
        <end position="21"/>
    </location>
</feature>
<feature type="transmembrane region" description="Helical" evidence="13">
    <location>
        <begin position="303"/>
        <end position="322"/>
    </location>
</feature>
<evidence type="ECO:0000256" key="5">
    <source>
        <dbReference type="ARBA" id="ARBA00022692"/>
    </source>
</evidence>
<dbReference type="RefSeq" id="WP_093184749.1">
    <property type="nucleotide sequence ID" value="NZ_FMYH01000006.1"/>
</dbReference>
<dbReference type="PANTHER" id="PTHR46494:SF1">
    <property type="entry name" value="CORA FAMILY METAL ION TRANSPORTER (EUROFUNG)"/>
    <property type="match status" value="1"/>
</dbReference>
<dbReference type="PANTHER" id="PTHR46494">
    <property type="entry name" value="CORA FAMILY METAL ION TRANSPORTER (EUROFUNG)"/>
    <property type="match status" value="1"/>
</dbReference>
<name>A0A1G6TFE4_9MICO</name>
<evidence type="ECO:0000256" key="9">
    <source>
        <dbReference type="ARBA" id="ARBA00023136"/>
    </source>
</evidence>
<dbReference type="Pfam" id="PF01544">
    <property type="entry name" value="CorA"/>
    <property type="match status" value="1"/>
</dbReference>
<feature type="transmembrane region" description="Helical" evidence="13">
    <location>
        <begin position="334"/>
        <end position="354"/>
    </location>
</feature>
<evidence type="ECO:0000256" key="13">
    <source>
        <dbReference type="SAM" id="Phobius"/>
    </source>
</evidence>
<evidence type="ECO:0000256" key="7">
    <source>
        <dbReference type="ARBA" id="ARBA00022989"/>
    </source>
</evidence>
<dbReference type="SUPFAM" id="SSF144083">
    <property type="entry name" value="Magnesium transport protein CorA, transmembrane region"/>
    <property type="match status" value="1"/>
</dbReference>
<evidence type="ECO:0000256" key="2">
    <source>
        <dbReference type="ARBA" id="ARBA00009765"/>
    </source>
</evidence>
<dbReference type="FunFam" id="1.20.58.340:FF:000004">
    <property type="entry name" value="Magnesium transport protein CorA"/>
    <property type="match status" value="1"/>
</dbReference>
<organism evidence="14 15">
    <name type="scientific">Sanguibacter gelidistatuariae</name>
    <dbReference type="NCBI Taxonomy" id="1814289"/>
    <lineage>
        <taxon>Bacteria</taxon>
        <taxon>Bacillati</taxon>
        <taxon>Actinomycetota</taxon>
        <taxon>Actinomycetes</taxon>
        <taxon>Micrococcales</taxon>
        <taxon>Sanguibacteraceae</taxon>
        <taxon>Sanguibacter</taxon>
    </lineage>
</organism>
<evidence type="ECO:0000256" key="10">
    <source>
        <dbReference type="ARBA" id="ARBA00034269"/>
    </source>
</evidence>
<keyword evidence="15" id="KW-1185">Reference proteome</keyword>
<sequence>MTTDRPATDRAADGHSAVDGQDAVPIHRTFERNSDRWHELSPGPPSDGLLETPGPNAIRWHVVGSPREVLDAADQLGLPTAEVRARLTQIRAGAARVTSRVVRVNDHAVYVVVPTASYADEQVSTGSIALFMTPGCVVTAEAGDDHVTERVVDRLTEARTLVGRGTLPVLAAALIELLAGASEVELALGDAVADLETTVFRPDVDPLERLYNLKREISEARRALLPLTIEIPDLGADASASTVQPLRLERRLLDRLTATAERVDRHLDAHDGLLSDMLSVRLSQISVRQNEITLRQNEDMRKISAWAAIAAVPTLLAGVYGMNFDHMPELGWEFGYPVALGLMVTVCVSLHRAFRRAGWL</sequence>
<dbReference type="GO" id="GO:0005886">
    <property type="term" value="C:plasma membrane"/>
    <property type="evidence" value="ECO:0007669"/>
    <property type="project" value="UniProtKB-SubCell"/>
</dbReference>
<dbReference type="GO" id="GO:0015095">
    <property type="term" value="F:magnesium ion transmembrane transporter activity"/>
    <property type="evidence" value="ECO:0007669"/>
    <property type="project" value="TreeGrafter"/>
</dbReference>
<evidence type="ECO:0000256" key="4">
    <source>
        <dbReference type="ARBA" id="ARBA00022475"/>
    </source>
</evidence>
<evidence type="ECO:0000256" key="8">
    <source>
        <dbReference type="ARBA" id="ARBA00023065"/>
    </source>
</evidence>
<feature type="compositionally biased region" description="Basic and acidic residues" evidence="12">
    <location>
        <begin position="1"/>
        <end position="13"/>
    </location>
</feature>
<evidence type="ECO:0000256" key="6">
    <source>
        <dbReference type="ARBA" id="ARBA00022842"/>
    </source>
</evidence>
<keyword evidence="4" id="KW-1003">Cell membrane</keyword>
<keyword evidence="9 13" id="KW-0472">Membrane</keyword>
<evidence type="ECO:0000256" key="3">
    <source>
        <dbReference type="ARBA" id="ARBA00022448"/>
    </source>
</evidence>
<dbReference type="InterPro" id="IPR045863">
    <property type="entry name" value="CorA_TM1_TM2"/>
</dbReference>
<keyword evidence="6" id="KW-0460">Magnesium</keyword>
<evidence type="ECO:0000313" key="15">
    <source>
        <dbReference type="Proteomes" id="UP000199039"/>
    </source>
</evidence>
<comment type="subcellular location">
    <subcellularLocation>
        <location evidence="1">Cell membrane</location>
        <topology evidence="1">Multi-pass membrane protein</topology>
    </subcellularLocation>
</comment>
<proteinExistence type="inferred from homology"/>
<keyword evidence="7 13" id="KW-1133">Transmembrane helix</keyword>
<comment type="similarity">
    <text evidence="2">Belongs to the CorA metal ion transporter (MIT) (TC 1.A.35) family.</text>
</comment>
<feature type="region of interest" description="Disordered" evidence="12">
    <location>
        <begin position="33"/>
        <end position="53"/>
    </location>
</feature>
<dbReference type="Gene3D" id="1.20.58.340">
    <property type="entry name" value="Magnesium transport protein CorA, transmembrane region"/>
    <property type="match status" value="2"/>
</dbReference>
<evidence type="ECO:0000313" key="14">
    <source>
        <dbReference type="EMBL" id="SDD27790.1"/>
    </source>
</evidence>
<keyword evidence="5 13" id="KW-0812">Transmembrane</keyword>
<dbReference type="InterPro" id="IPR045861">
    <property type="entry name" value="CorA_cytoplasmic_dom"/>
</dbReference>
<reference evidence="14 15" key="1">
    <citation type="submission" date="2016-09" db="EMBL/GenBank/DDBJ databases">
        <authorList>
            <person name="Capua I."/>
            <person name="De Benedictis P."/>
            <person name="Joannis T."/>
            <person name="Lombin L.H."/>
            <person name="Cattoli G."/>
        </authorList>
    </citation>
    <scope>NUCLEOTIDE SEQUENCE [LARGE SCALE GENOMIC DNA]</scope>
    <source>
        <strain evidence="14 15">ISLP-3</strain>
    </source>
</reference>